<dbReference type="Proteomes" id="UP000008810">
    <property type="component" value="Chromosome 3"/>
</dbReference>
<sequence>MEKDKIVIAIHGTWSRPHLVVWTRGIIDQALYQKKRRSPVSPKSSAGSSPPPTNPPPAQPHLSSRGEGSGSAQPVVRELPSPR</sequence>
<evidence type="ECO:0000313" key="4">
    <source>
        <dbReference type="Proteomes" id="UP000008810"/>
    </source>
</evidence>
<dbReference type="EMBL" id="CM000882">
    <property type="protein sequence ID" value="KQJ99215.1"/>
    <property type="molecule type" value="Genomic_DNA"/>
</dbReference>
<name>A0A0Q3JLI9_BRADI</name>
<keyword evidence="4" id="KW-1185">Reference proteome</keyword>
<evidence type="ECO:0000313" key="2">
    <source>
        <dbReference type="EMBL" id="KQJ99215.1"/>
    </source>
</evidence>
<protein>
    <submittedName>
        <fullName evidence="2 3">Uncharacterized protein</fullName>
    </submittedName>
</protein>
<proteinExistence type="predicted"/>
<evidence type="ECO:0000313" key="3">
    <source>
        <dbReference type="EnsemblPlants" id="KQJ99215"/>
    </source>
</evidence>
<dbReference type="EnsemblPlants" id="KQJ99215">
    <property type="protein sequence ID" value="KQJ99215"/>
    <property type="gene ID" value="BRADI_3g41825v3"/>
</dbReference>
<feature type="region of interest" description="Disordered" evidence="1">
    <location>
        <begin position="33"/>
        <end position="83"/>
    </location>
</feature>
<reference evidence="2 3" key="1">
    <citation type="journal article" date="2010" name="Nature">
        <title>Genome sequencing and analysis of the model grass Brachypodium distachyon.</title>
        <authorList>
            <consortium name="International Brachypodium Initiative"/>
        </authorList>
    </citation>
    <scope>NUCLEOTIDE SEQUENCE [LARGE SCALE GENOMIC DNA]</scope>
    <source>
        <strain evidence="2 3">Bd21</strain>
    </source>
</reference>
<accession>A0A0Q3JLI9</accession>
<reference evidence="3" key="3">
    <citation type="submission" date="2018-08" db="UniProtKB">
        <authorList>
            <consortium name="EnsemblPlants"/>
        </authorList>
    </citation>
    <scope>IDENTIFICATION</scope>
    <source>
        <strain evidence="3">cv. Bd21</strain>
    </source>
</reference>
<gene>
    <name evidence="2" type="ORF">BRADI_3g41825v3</name>
</gene>
<organism evidence="2">
    <name type="scientific">Brachypodium distachyon</name>
    <name type="common">Purple false brome</name>
    <name type="synonym">Trachynia distachya</name>
    <dbReference type="NCBI Taxonomy" id="15368"/>
    <lineage>
        <taxon>Eukaryota</taxon>
        <taxon>Viridiplantae</taxon>
        <taxon>Streptophyta</taxon>
        <taxon>Embryophyta</taxon>
        <taxon>Tracheophyta</taxon>
        <taxon>Spermatophyta</taxon>
        <taxon>Magnoliopsida</taxon>
        <taxon>Liliopsida</taxon>
        <taxon>Poales</taxon>
        <taxon>Poaceae</taxon>
        <taxon>BOP clade</taxon>
        <taxon>Pooideae</taxon>
        <taxon>Stipodae</taxon>
        <taxon>Brachypodieae</taxon>
        <taxon>Brachypodium</taxon>
    </lineage>
</organism>
<dbReference type="InParanoid" id="A0A0Q3JLI9"/>
<dbReference type="AlphaFoldDB" id="A0A0Q3JLI9"/>
<feature type="compositionally biased region" description="Low complexity" evidence="1">
    <location>
        <begin position="39"/>
        <end position="48"/>
    </location>
</feature>
<evidence type="ECO:0000256" key="1">
    <source>
        <dbReference type="SAM" id="MobiDB-lite"/>
    </source>
</evidence>
<dbReference type="Gramene" id="KQJ99215">
    <property type="protein sequence ID" value="KQJ99215"/>
    <property type="gene ID" value="BRADI_3g41825v3"/>
</dbReference>
<reference evidence="2" key="2">
    <citation type="submission" date="2017-06" db="EMBL/GenBank/DDBJ databases">
        <title>WGS assembly of Brachypodium distachyon.</title>
        <authorList>
            <consortium name="The International Brachypodium Initiative"/>
            <person name="Lucas S."/>
            <person name="Harmon-Smith M."/>
            <person name="Lail K."/>
            <person name="Tice H."/>
            <person name="Grimwood J."/>
            <person name="Bruce D."/>
            <person name="Barry K."/>
            <person name="Shu S."/>
            <person name="Lindquist E."/>
            <person name="Wang M."/>
            <person name="Pitluck S."/>
            <person name="Vogel J.P."/>
            <person name="Garvin D.F."/>
            <person name="Mockler T.C."/>
            <person name="Schmutz J."/>
            <person name="Rokhsar D."/>
            <person name="Bevan M.W."/>
        </authorList>
    </citation>
    <scope>NUCLEOTIDE SEQUENCE</scope>
    <source>
        <strain evidence="2">Bd21</strain>
    </source>
</reference>
<feature type="compositionally biased region" description="Pro residues" evidence="1">
    <location>
        <begin position="49"/>
        <end position="59"/>
    </location>
</feature>